<dbReference type="RefSeq" id="WP_354848127.1">
    <property type="nucleotide sequence ID" value="NZ_JBHTCG010000028.1"/>
</dbReference>
<dbReference type="PANTHER" id="PTHR41521:SF4">
    <property type="entry name" value="BLR0684 PROTEIN"/>
    <property type="match status" value="1"/>
</dbReference>
<accession>A0ABW2PBQ1</accession>
<dbReference type="InterPro" id="IPR011008">
    <property type="entry name" value="Dimeric_a/b-barrel"/>
</dbReference>
<dbReference type="EMBL" id="JBHTCG010000028">
    <property type="protein sequence ID" value="MFC7386598.1"/>
    <property type="molecule type" value="Genomic_DNA"/>
</dbReference>
<dbReference type="Gene3D" id="3.30.70.100">
    <property type="match status" value="1"/>
</dbReference>
<dbReference type="PANTHER" id="PTHR41521">
    <property type="match status" value="1"/>
</dbReference>
<evidence type="ECO:0000259" key="1">
    <source>
        <dbReference type="Pfam" id="PF07045"/>
    </source>
</evidence>
<dbReference type="InterPro" id="IPR010753">
    <property type="entry name" value="DUF1330"/>
</dbReference>
<dbReference type="Proteomes" id="UP001596496">
    <property type="component" value="Unassembled WGS sequence"/>
</dbReference>
<comment type="caution">
    <text evidence="2">The sequence shown here is derived from an EMBL/GenBank/DDBJ whole genome shotgun (WGS) entry which is preliminary data.</text>
</comment>
<organism evidence="2 3">
    <name type="scientific">Sphaerisporangium rhizosphaerae</name>
    <dbReference type="NCBI Taxonomy" id="2269375"/>
    <lineage>
        <taxon>Bacteria</taxon>
        <taxon>Bacillati</taxon>
        <taxon>Actinomycetota</taxon>
        <taxon>Actinomycetes</taxon>
        <taxon>Streptosporangiales</taxon>
        <taxon>Streptosporangiaceae</taxon>
        <taxon>Sphaerisporangium</taxon>
    </lineage>
</organism>
<gene>
    <name evidence="2" type="ORF">ACFQSB_30630</name>
</gene>
<reference evidence="3" key="1">
    <citation type="journal article" date="2019" name="Int. J. Syst. Evol. Microbiol.">
        <title>The Global Catalogue of Microorganisms (GCM) 10K type strain sequencing project: providing services to taxonomists for standard genome sequencing and annotation.</title>
        <authorList>
            <consortium name="The Broad Institute Genomics Platform"/>
            <consortium name="The Broad Institute Genome Sequencing Center for Infectious Disease"/>
            <person name="Wu L."/>
            <person name="Ma J."/>
        </authorList>
    </citation>
    <scope>NUCLEOTIDE SEQUENCE [LARGE SCALE GENOMIC DNA]</scope>
    <source>
        <strain evidence="3">CECT 7649</strain>
    </source>
</reference>
<proteinExistence type="predicted"/>
<feature type="domain" description="DUF1330" evidence="1">
    <location>
        <begin position="3"/>
        <end position="94"/>
    </location>
</feature>
<keyword evidence="3" id="KW-1185">Reference proteome</keyword>
<dbReference type="SUPFAM" id="SSF54909">
    <property type="entry name" value="Dimeric alpha+beta barrel"/>
    <property type="match status" value="1"/>
</dbReference>
<name>A0ABW2PBQ1_9ACTN</name>
<evidence type="ECO:0000313" key="2">
    <source>
        <dbReference type="EMBL" id="MFC7386598.1"/>
    </source>
</evidence>
<dbReference type="Pfam" id="PF07045">
    <property type="entry name" value="DUF1330"/>
    <property type="match status" value="1"/>
</dbReference>
<protein>
    <submittedName>
        <fullName evidence="2">DUF1330 domain-containing protein</fullName>
    </submittedName>
</protein>
<evidence type="ECO:0000313" key="3">
    <source>
        <dbReference type="Proteomes" id="UP001596496"/>
    </source>
</evidence>
<sequence length="99" mass="10913">MTTFVIGNVAAIPDKEKMALYRDKVLATLQAYGGGFAIRGGAFDVLEGDWHPTHLSVMRFPSAEHARRWYNSPEYAEITPLREGVEMDLILVDGGGSDD</sequence>